<dbReference type="RefSeq" id="WP_107019214.1">
    <property type="nucleotide sequence ID" value="NZ_KZ679047.1"/>
</dbReference>
<dbReference type="InterPro" id="IPR008792">
    <property type="entry name" value="PQQD"/>
</dbReference>
<evidence type="ECO:0000313" key="2">
    <source>
        <dbReference type="Proteomes" id="UP000240429"/>
    </source>
</evidence>
<name>A0A2P8Q2W2_9ACTN</name>
<keyword evidence="2" id="KW-1185">Reference proteome</keyword>
<dbReference type="EMBL" id="PYBJ01000018">
    <property type="protein sequence ID" value="PSM40591.1"/>
    <property type="molecule type" value="Genomic_DNA"/>
</dbReference>
<proteinExistence type="predicted"/>
<organism evidence="1 2">
    <name type="scientific">Streptomyces dioscori</name>
    <dbReference type="NCBI Taxonomy" id="2109333"/>
    <lineage>
        <taxon>Bacteria</taxon>
        <taxon>Bacillati</taxon>
        <taxon>Actinomycetota</taxon>
        <taxon>Actinomycetes</taxon>
        <taxon>Kitasatosporales</taxon>
        <taxon>Streptomycetaceae</taxon>
        <taxon>Streptomyces</taxon>
        <taxon>Streptomyces aurantiacus group</taxon>
    </lineage>
</organism>
<dbReference type="Proteomes" id="UP000240429">
    <property type="component" value="Unassembled WGS sequence"/>
</dbReference>
<sequence length="86" mass="9104">MTLSLPPDVTTADTEDGLVLLDQRNGRYWQLNRTGAATLRLLLEGLTPEQAAARLANSAPVTADVALADVRTLVGALRSAHLVVTP</sequence>
<gene>
    <name evidence="1" type="ORF">C6Y14_25915</name>
</gene>
<evidence type="ECO:0000313" key="1">
    <source>
        <dbReference type="EMBL" id="PSM40591.1"/>
    </source>
</evidence>
<protein>
    <submittedName>
        <fullName evidence="1">PqqD family protein</fullName>
    </submittedName>
</protein>
<comment type="caution">
    <text evidence="1">The sequence shown here is derived from an EMBL/GenBank/DDBJ whole genome shotgun (WGS) entry which is preliminary data.</text>
</comment>
<dbReference type="AlphaFoldDB" id="A0A2P8Q2W2"/>
<reference evidence="1 2" key="1">
    <citation type="submission" date="2018-03" db="EMBL/GenBank/DDBJ databases">
        <title>Streptomyces dioscori sp. nov., a novel endophytic actinobacterium isolated from bulbil of Dioscorea bulbifera L.</title>
        <authorList>
            <person name="Zhikuan W."/>
        </authorList>
    </citation>
    <scope>NUCLEOTIDE SEQUENCE [LARGE SCALE GENOMIC DNA]</scope>
    <source>
        <strain evidence="1 2">A217</strain>
    </source>
</reference>
<dbReference type="Pfam" id="PF05402">
    <property type="entry name" value="PqqD"/>
    <property type="match status" value="1"/>
</dbReference>
<dbReference type="InterPro" id="IPR041881">
    <property type="entry name" value="PqqD_sf"/>
</dbReference>
<accession>A0A2P8Q2W2</accession>
<dbReference type="OrthoDB" id="5195143at2"/>
<dbReference type="Gene3D" id="1.10.10.1150">
    <property type="entry name" value="Coenzyme PQQ synthesis protein D (PqqD)"/>
    <property type="match status" value="1"/>
</dbReference>
<dbReference type="NCBIfam" id="NF033530">
    <property type="entry name" value="lasso_PqqD_Strm"/>
    <property type="match status" value="1"/>
</dbReference>